<dbReference type="SUPFAM" id="SSF75217">
    <property type="entry name" value="alpha/beta knot"/>
    <property type="match status" value="1"/>
</dbReference>
<dbReference type="GO" id="GO:0002937">
    <property type="term" value="P:tRNA 4-thiouridine biosynthesis"/>
    <property type="evidence" value="ECO:0007669"/>
    <property type="project" value="TreeGrafter"/>
</dbReference>
<dbReference type="Gene3D" id="3.30.2130.30">
    <property type="match status" value="1"/>
</dbReference>
<dbReference type="PANTHER" id="PTHR43209">
    <property type="entry name" value="TRNA SULFURTRANSFERASE"/>
    <property type="match status" value="1"/>
</dbReference>
<dbReference type="CDD" id="cd11718">
    <property type="entry name" value="THUMP_SPOUT"/>
    <property type="match status" value="1"/>
</dbReference>
<dbReference type="SUPFAM" id="SSF143437">
    <property type="entry name" value="THUMP domain-like"/>
    <property type="match status" value="1"/>
</dbReference>
<dbReference type="PROSITE" id="PS51165">
    <property type="entry name" value="THUMP"/>
    <property type="match status" value="1"/>
</dbReference>
<dbReference type="EMBL" id="DTPI01000031">
    <property type="protein sequence ID" value="HGE66638.1"/>
    <property type="molecule type" value="Genomic_DNA"/>
</dbReference>
<protein>
    <recommendedName>
        <fullName evidence="2">THUMP domain-containing protein</fullName>
    </recommendedName>
</protein>
<proteinExistence type="predicted"/>
<sequence>MILAKTQRGLEYIAASHVRDQLGDVEIEVRPDGYLGVLIIHSDEINKIKEIPEIEKAIPILFTVKSNLDEILSKAEDIVKAMGDFETFAVRTTRRGLKHNFNSMDVNIKLGKRIQEISNADVDLNNPDKAVYVEIFNERTFIGILDGKEERRKYTPEKIDSLKFFGKVSFVQMPYLENLKGAREIGERIGRAAQSFEIKELVIAPYDYVDAVELMEFLKGLRRGQLARLGIQKRSYSREVREVKVFVQDLFQTFRDKRRKKNLLISTDPTGNQIADIREDLKKAINRANEIVIFAGSRVGLPKGILRLSDFVIDLTPYITFPTEIALPASLIALLDVYEELVKQKNTSEEMET</sequence>
<feature type="domain" description="THUMP" evidence="2">
    <location>
        <begin position="42"/>
        <end position="146"/>
    </location>
</feature>
<dbReference type="InterPro" id="IPR050102">
    <property type="entry name" value="tRNA_sulfurtransferase_ThiI"/>
</dbReference>
<dbReference type="GO" id="GO:0052837">
    <property type="term" value="P:thiazole biosynthetic process"/>
    <property type="evidence" value="ECO:0007669"/>
    <property type="project" value="TreeGrafter"/>
</dbReference>
<organism evidence="3">
    <name type="scientific">Geoglobus ahangari</name>
    <dbReference type="NCBI Taxonomy" id="113653"/>
    <lineage>
        <taxon>Archaea</taxon>
        <taxon>Methanobacteriati</taxon>
        <taxon>Methanobacteriota</taxon>
        <taxon>Archaeoglobi</taxon>
        <taxon>Archaeoglobales</taxon>
        <taxon>Archaeoglobaceae</taxon>
        <taxon>Geoglobus</taxon>
    </lineage>
</organism>
<comment type="caution">
    <text evidence="3">The sequence shown here is derived from an EMBL/GenBank/DDBJ whole genome shotgun (WGS) entry which is preliminary data.</text>
</comment>
<evidence type="ECO:0000259" key="2">
    <source>
        <dbReference type="PROSITE" id="PS51165"/>
    </source>
</evidence>
<dbReference type="GO" id="GO:0003723">
    <property type="term" value="F:RNA binding"/>
    <property type="evidence" value="ECO:0007669"/>
    <property type="project" value="UniProtKB-UniRule"/>
</dbReference>
<keyword evidence="1" id="KW-0694">RNA-binding</keyword>
<dbReference type="SMART" id="SM00981">
    <property type="entry name" value="THUMP"/>
    <property type="match status" value="1"/>
</dbReference>
<reference evidence="3" key="1">
    <citation type="journal article" date="2020" name="mSystems">
        <title>Genome- and Community-Level Interaction Insights into Carbon Utilization and Element Cycling Functions of Hydrothermarchaeota in Hydrothermal Sediment.</title>
        <authorList>
            <person name="Zhou Z."/>
            <person name="Liu Y."/>
            <person name="Xu W."/>
            <person name="Pan J."/>
            <person name="Luo Z.H."/>
            <person name="Li M."/>
        </authorList>
    </citation>
    <scope>NUCLEOTIDE SEQUENCE [LARGE SCALE GENOMIC DNA]</scope>
    <source>
        <strain evidence="3">SpSt-97</strain>
    </source>
</reference>
<dbReference type="PANTHER" id="PTHR43209:SF1">
    <property type="entry name" value="TRNA SULFURTRANSFERASE"/>
    <property type="match status" value="1"/>
</dbReference>
<accession>A0A7C3YEV6</accession>
<dbReference type="InterPro" id="IPR004114">
    <property type="entry name" value="THUMP_dom"/>
</dbReference>
<evidence type="ECO:0000256" key="1">
    <source>
        <dbReference type="PROSITE-ProRule" id="PRU00529"/>
    </source>
</evidence>
<dbReference type="InterPro" id="IPR025849">
    <property type="entry name" value="MJ0421-like_SPOUT_MTase"/>
</dbReference>
<evidence type="ECO:0000313" key="3">
    <source>
        <dbReference type="EMBL" id="HGE66638.1"/>
    </source>
</evidence>
<dbReference type="Pfam" id="PF02926">
    <property type="entry name" value="THUMP"/>
    <property type="match status" value="1"/>
</dbReference>
<dbReference type="Pfam" id="PF14419">
    <property type="entry name" value="SPOUT_MTase_2"/>
    <property type="match status" value="1"/>
</dbReference>
<dbReference type="InterPro" id="IPR029028">
    <property type="entry name" value="Alpha/beta_knot_MTases"/>
</dbReference>
<gene>
    <name evidence="3" type="ORF">ENX77_05945</name>
</gene>
<dbReference type="AlphaFoldDB" id="A0A7C3YEV6"/>
<name>A0A7C3YEV6_9EURY</name>
<dbReference type="GO" id="GO:0005829">
    <property type="term" value="C:cytosol"/>
    <property type="evidence" value="ECO:0007669"/>
    <property type="project" value="TreeGrafter"/>
</dbReference>
<dbReference type="InterPro" id="IPR041730">
    <property type="entry name" value="MJ0421-like_THUMP"/>
</dbReference>